<keyword evidence="4 5" id="KW-0472">Membrane</keyword>
<sequence length="104" mass="11653">MEMNQVLKLLSHASTFFAPIIGPILIWLLASDRYVKNVALQALVFHISMSVLIGISWALSFILIGIPFLIVFGIMALYCPIKGIFYSLTGRTYYYPIIGRLING</sequence>
<dbReference type="EMBL" id="CP007806">
    <property type="protein sequence ID" value="AIG28521.1"/>
    <property type="molecule type" value="Genomic_DNA"/>
</dbReference>
<dbReference type="eggNOG" id="COG3296">
    <property type="taxonomic scope" value="Bacteria"/>
</dbReference>
<protein>
    <submittedName>
        <fullName evidence="6">Tic20-like protein</fullName>
    </submittedName>
</protein>
<reference evidence="6 7" key="1">
    <citation type="journal article" date="2011" name="J. Bacteriol.">
        <title>Genome sequence of Brevibacillus laterosporus LMG 15441, a pathogen of invertebrates.</title>
        <authorList>
            <person name="Djukic M."/>
            <person name="Poehlein A."/>
            <person name="Thurmer A."/>
            <person name="Daniel R."/>
        </authorList>
    </citation>
    <scope>NUCLEOTIDE SEQUENCE [LARGE SCALE GENOMIC DNA]</scope>
    <source>
        <strain evidence="6 7">LMG 15441</strain>
    </source>
</reference>
<dbReference type="InterPro" id="IPR019109">
    <property type="entry name" value="MamF_MmsF"/>
</dbReference>
<evidence type="ECO:0000256" key="1">
    <source>
        <dbReference type="ARBA" id="ARBA00004141"/>
    </source>
</evidence>
<keyword evidence="3 5" id="KW-1133">Transmembrane helix</keyword>
<evidence type="ECO:0000256" key="4">
    <source>
        <dbReference type="ARBA" id="ARBA00023136"/>
    </source>
</evidence>
<dbReference type="RefSeq" id="WP_003334459.1">
    <property type="nucleotide sequence ID" value="NZ_CP007806.1"/>
</dbReference>
<accession>A0A075RAT6</accession>
<feature type="transmembrane region" description="Helical" evidence="5">
    <location>
        <begin position="12"/>
        <end position="30"/>
    </location>
</feature>
<keyword evidence="2 5" id="KW-0812">Transmembrane</keyword>
<comment type="subcellular location">
    <subcellularLocation>
        <location evidence="1">Membrane</location>
        <topology evidence="1">Multi-pass membrane protein</topology>
    </subcellularLocation>
</comment>
<evidence type="ECO:0000256" key="2">
    <source>
        <dbReference type="ARBA" id="ARBA00022692"/>
    </source>
</evidence>
<proteinExistence type="predicted"/>
<dbReference type="STRING" id="1042163.BRLA_c042460"/>
<dbReference type="KEGG" id="blr:BRLA_c042460"/>
<dbReference type="Proteomes" id="UP000005850">
    <property type="component" value="Chromosome"/>
</dbReference>
<evidence type="ECO:0000256" key="3">
    <source>
        <dbReference type="ARBA" id="ARBA00022989"/>
    </source>
</evidence>
<name>A0A075RAT6_BRELA</name>
<evidence type="ECO:0000313" key="7">
    <source>
        <dbReference type="Proteomes" id="UP000005850"/>
    </source>
</evidence>
<keyword evidence="7" id="KW-1185">Reference proteome</keyword>
<feature type="transmembrane region" description="Helical" evidence="5">
    <location>
        <begin position="61"/>
        <end position="81"/>
    </location>
</feature>
<gene>
    <name evidence="6" type="ORF">BRLA_c042460</name>
</gene>
<organism evidence="6 7">
    <name type="scientific">Brevibacillus laterosporus LMG 15441</name>
    <dbReference type="NCBI Taxonomy" id="1042163"/>
    <lineage>
        <taxon>Bacteria</taxon>
        <taxon>Bacillati</taxon>
        <taxon>Bacillota</taxon>
        <taxon>Bacilli</taxon>
        <taxon>Bacillales</taxon>
        <taxon>Paenibacillaceae</taxon>
        <taxon>Brevibacillus</taxon>
    </lineage>
</organism>
<dbReference type="AlphaFoldDB" id="A0A075RAT6"/>
<dbReference type="HOGENOM" id="CLU_104196_4_1_9"/>
<evidence type="ECO:0000256" key="5">
    <source>
        <dbReference type="SAM" id="Phobius"/>
    </source>
</evidence>
<evidence type="ECO:0000313" key="6">
    <source>
        <dbReference type="EMBL" id="AIG28521.1"/>
    </source>
</evidence>
<dbReference type="Pfam" id="PF09685">
    <property type="entry name" value="MamF_MmsF"/>
    <property type="match status" value="1"/>
</dbReference>
<feature type="transmembrane region" description="Helical" evidence="5">
    <location>
        <begin position="37"/>
        <end position="55"/>
    </location>
</feature>